<evidence type="ECO:0000313" key="1">
    <source>
        <dbReference type="EMBL" id="GGH61496.1"/>
    </source>
</evidence>
<dbReference type="AlphaFoldDB" id="A0A917MSV4"/>
<reference evidence="1" key="2">
    <citation type="submission" date="2020-09" db="EMBL/GenBank/DDBJ databases">
        <authorList>
            <person name="Sun Q."/>
            <person name="Zhou Y."/>
        </authorList>
    </citation>
    <scope>NUCLEOTIDE SEQUENCE</scope>
    <source>
        <strain evidence="1">CGMCC 1.15290</strain>
    </source>
</reference>
<gene>
    <name evidence="1" type="ORF">GCM10011379_10540</name>
</gene>
<reference evidence="1" key="1">
    <citation type="journal article" date="2014" name="Int. J. Syst. Evol. Microbiol.">
        <title>Complete genome sequence of Corynebacterium casei LMG S-19264T (=DSM 44701T), isolated from a smear-ripened cheese.</title>
        <authorList>
            <consortium name="US DOE Joint Genome Institute (JGI-PGF)"/>
            <person name="Walter F."/>
            <person name="Albersmeier A."/>
            <person name="Kalinowski J."/>
            <person name="Ruckert C."/>
        </authorList>
    </citation>
    <scope>NUCLEOTIDE SEQUENCE</scope>
    <source>
        <strain evidence="1">CGMCC 1.15290</strain>
    </source>
</reference>
<comment type="caution">
    <text evidence="1">The sequence shown here is derived from an EMBL/GenBank/DDBJ whole genome shotgun (WGS) entry which is preliminary data.</text>
</comment>
<protein>
    <submittedName>
        <fullName evidence="1">Uncharacterized protein</fullName>
    </submittedName>
</protein>
<evidence type="ECO:0000313" key="2">
    <source>
        <dbReference type="Proteomes" id="UP000627292"/>
    </source>
</evidence>
<accession>A0A917MSV4</accession>
<dbReference type="EMBL" id="BMIB01000001">
    <property type="protein sequence ID" value="GGH61496.1"/>
    <property type="molecule type" value="Genomic_DNA"/>
</dbReference>
<proteinExistence type="predicted"/>
<sequence length="285" mass="32532">MFTLSNLTHYLNMLAFQPDVSEHVIEFYNTCEQFQQLIAETPEHPDMDGAFRKNIPRLVKLANRCHHLSLHSMPEALTYEGFTKALLNVYSFCCNSAHQAYVPRHVKLPHASQVQESIYFEMQCTLLTQQWEKTELAALMQIAMEPLCAIATATPLNPCNFITLQEAYKHLHNLQSANTESGLLSVLYGINYNTDACKHWLLTHQQQQLGRLISADARRGYIAATIRDIKMARFNPHLKNPSQPFSTSNPSLEDCMEAFFESRFEQVARTSYHVVYTNATNNVTG</sequence>
<organism evidence="1 2">
    <name type="scientific">Filimonas zeae</name>
    <dbReference type="NCBI Taxonomy" id="1737353"/>
    <lineage>
        <taxon>Bacteria</taxon>
        <taxon>Pseudomonadati</taxon>
        <taxon>Bacteroidota</taxon>
        <taxon>Chitinophagia</taxon>
        <taxon>Chitinophagales</taxon>
        <taxon>Chitinophagaceae</taxon>
        <taxon>Filimonas</taxon>
    </lineage>
</organism>
<dbReference type="Proteomes" id="UP000627292">
    <property type="component" value="Unassembled WGS sequence"/>
</dbReference>
<name>A0A917MSV4_9BACT</name>
<keyword evidence="2" id="KW-1185">Reference proteome</keyword>